<proteinExistence type="predicted"/>
<comment type="caution">
    <text evidence="1">The sequence shown here is derived from an EMBL/GenBank/DDBJ whole genome shotgun (WGS) entry which is preliminary data.</text>
</comment>
<dbReference type="AlphaFoldDB" id="A0A1T1NX29"/>
<dbReference type="Proteomes" id="UP000190559">
    <property type="component" value="Unassembled WGS sequence"/>
</dbReference>
<evidence type="ECO:0000313" key="1">
    <source>
        <dbReference type="EMBL" id="OOW67939.1"/>
    </source>
</evidence>
<evidence type="ECO:0000313" key="2">
    <source>
        <dbReference type="Proteomes" id="UP000190559"/>
    </source>
</evidence>
<sequence length="87" mass="9422">MALQRTGIQRSGWSADLARIRSDEGARALACPRRDMSSERPRTCLAMRANARLTALGEVADCAPQVGRTAACRTESITLMSLQGWTA</sequence>
<dbReference type="EMBL" id="LOJW01000033">
    <property type="protein sequence ID" value="OOW67939.1"/>
    <property type="molecule type" value="Genomic_DNA"/>
</dbReference>
<reference evidence="1 2" key="1">
    <citation type="submission" date="2015-12" db="EMBL/GenBank/DDBJ databases">
        <authorList>
            <person name="Shamseldin A."/>
            <person name="Moawad H."/>
            <person name="Abd El-Rahim W.M."/>
            <person name="Sadowsky M.J."/>
        </authorList>
    </citation>
    <scope>NUCLEOTIDE SEQUENCE [LARGE SCALE GENOMIC DNA]</scope>
    <source>
        <strain evidence="1 2">LMG9050</strain>
    </source>
</reference>
<name>A0A1T1NX29_9XANT</name>
<gene>
    <name evidence="1" type="ORF">Xmlh_15585</name>
</gene>
<protein>
    <submittedName>
        <fullName evidence="1">Uncharacterized protein</fullName>
    </submittedName>
</protein>
<organism evidence="1 2">
    <name type="scientific">Xanthomonas axonopodis pv. melhusii</name>
    <dbReference type="NCBI Taxonomy" id="487834"/>
    <lineage>
        <taxon>Bacteria</taxon>
        <taxon>Pseudomonadati</taxon>
        <taxon>Pseudomonadota</taxon>
        <taxon>Gammaproteobacteria</taxon>
        <taxon>Lysobacterales</taxon>
        <taxon>Lysobacteraceae</taxon>
        <taxon>Xanthomonas</taxon>
    </lineage>
</organism>
<accession>A0A1T1NX29</accession>